<keyword evidence="2" id="KW-1185">Reference proteome</keyword>
<comment type="caution">
    <text evidence="1">The sequence shown here is derived from an EMBL/GenBank/DDBJ whole genome shotgun (WGS) entry which is preliminary data.</text>
</comment>
<name>X6NXS8_RETFI</name>
<organism evidence="1 2">
    <name type="scientific">Reticulomyxa filosa</name>
    <dbReference type="NCBI Taxonomy" id="46433"/>
    <lineage>
        <taxon>Eukaryota</taxon>
        <taxon>Sar</taxon>
        <taxon>Rhizaria</taxon>
        <taxon>Retaria</taxon>
        <taxon>Foraminifera</taxon>
        <taxon>Monothalamids</taxon>
        <taxon>Reticulomyxidae</taxon>
        <taxon>Reticulomyxa</taxon>
    </lineage>
</organism>
<dbReference type="Proteomes" id="UP000023152">
    <property type="component" value="Unassembled WGS sequence"/>
</dbReference>
<proteinExistence type="predicted"/>
<dbReference type="AlphaFoldDB" id="X6NXS8"/>
<evidence type="ECO:0000313" key="1">
    <source>
        <dbReference type="EMBL" id="ETO30786.1"/>
    </source>
</evidence>
<dbReference type="Gene3D" id="2.120.10.80">
    <property type="entry name" value="Kelch-type beta propeller"/>
    <property type="match status" value="1"/>
</dbReference>
<evidence type="ECO:0000313" key="2">
    <source>
        <dbReference type="Proteomes" id="UP000023152"/>
    </source>
</evidence>
<evidence type="ECO:0008006" key="3">
    <source>
        <dbReference type="Google" id="ProtNLM"/>
    </source>
</evidence>
<protein>
    <recommendedName>
        <fullName evidence="3">Kelch motif family protein</fullName>
    </recommendedName>
</protein>
<dbReference type="SUPFAM" id="SSF50965">
    <property type="entry name" value="Galactose oxidase, central domain"/>
    <property type="match status" value="1"/>
</dbReference>
<dbReference type="InterPro" id="IPR015915">
    <property type="entry name" value="Kelch-typ_b-propeller"/>
</dbReference>
<dbReference type="EMBL" id="ASPP01005313">
    <property type="protein sequence ID" value="ETO30786.1"/>
    <property type="molecule type" value="Genomic_DNA"/>
</dbReference>
<gene>
    <name evidence="1" type="ORF">RFI_06336</name>
</gene>
<reference evidence="1 2" key="1">
    <citation type="journal article" date="2013" name="Curr. Biol.">
        <title>The Genome of the Foraminiferan Reticulomyxa filosa.</title>
        <authorList>
            <person name="Glockner G."/>
            <person name="Hulsmann N."/>
            <person name="Schleicher M."/>
            <person name="Noegel A.A."/>
            <person name="Eichinger L."/>
            <person name="Gallinger C."/>
            <person name="Pawlowski J."/>
            <person name="Sierra R."/>
            <person name="Euteneuer U."/>
            <person name="Pillet L."/>
            <person name="Moustafa A."/>
            <person name="Platzer M."/>
            <person name="Groth M."/>
            <person name="Szafranski K."/>
            <person name="Schliwa M."/>
        </authorList>
    </citation>
    <scope>NUCLEOTIDE SEQUENCE [LARGE SCALE GENOMIC DNA]</scope>
</reference>
<sequence length="527" mass="60215">MGNQNATQNSLGTNSKQTQKIITSTLFESLKDLPVSLVGSQSVTCKHEILICGGSFNGDCYSYHTIRNEYKYICSYPSTITLDGHCVVKLTDSNNNNNNNKDSNAITLLSFGGRNKHTFVMKYVSVWSSDNEIKGSLKNCNKWLPFTNNNDQILIGRYEDNYCGMRAVIGGSDNNLILACFDLNVFQFINHTILPFDNMRLYLCLVAKSSSRQEIMEADGQEENKSKKKTKNEMLLFYYNTKLGIEYDEGNNAFQFHKLPDCDDITLFNNYAHVCINDIVLFFGGWDLEAVSKAVHMYSIQEDKWSTFQYTLPNPLLDCVAILSEDSMYMHIIGGRDEDFSSVSTHIKTKVSEWLNEEVMKHAKPLQVEKAKRDEANKMSNEYANTNQKLLQNLNNCHLGILEWVDIGKNEEQIKTKCNQDSKKELTAYVIVDERKKLIAMSTLTFEELLCQSYKSLESKHHRKMASEYIRLQLVDMENTIVESDEAVKKAFESNEPTFKITLTTLQPIIIGKTKTIKKCISDYDCH</sequence>
<dbReference type="InterPro" id="IPR011043">
    <property type="entry name" value="Gal_Oxase/kelch_b-propeller"/>
</dbReference>
<accession>X6NXS8</accession>